<dbReference type="InterPro" id="IPR009072">
    <property type="entry name" value="Histone-fold"/>
</dbReference>
<dbReference type="PANTHER" id="PTHR45810:SF1">
    <property type="entry name" value="HISTONE H3-LIKE CENTROMERIC PROTEIN A"/>
    <property type="match status" value="1"/>
</dbReference>
<feature type="domain" description="Core Histone H2A/H2B/H3" evidence="8">
    <location>
        <begin position="70"/>
        <end position="163"/>
    </location>
</feature>
<gene>
    <name evidence="9" type="ORF">C7212DRAFT_364592</name>
</gene>
<dbReference type="GO" id="GO:0005634">
    <property type="term" value="C:nucleus"/>
    <property type="evidence" value="ECO:0007669"/>
    <property type="project" value="UniProtKB-SubCell"/>
</dbReference>
<dbReference type="Gene3D" id="1.10.20.10">
    <property type="entry name" value="Histone, subunit A"/>
    <property type="match status" value="1"/>
</dbReference>
<evidence type="ECO:0000256" key="4">
    <source>
        <dbReference type="ARBA" id="ARBA00022454"/>
    </source>
</evidence>
<proteinExistence type="inferred from homology"/>
<dbReference type="AlphaFoldDB" id="A0A317SLT2"/>
<dbReference type="FunFam" id="1.10.20.10:FF:000085">
    <property type="entry name" value="Histone H3.2"/>
    <property type="match status" value="1"/>
</dbReference>
<dbReference type="Pfam" id="PF00125">
    <property type="entry name" value="Histone"/>
    <property type="match status" value="1"/>
</dbReference>
<evidence type="ECO:0000256" key="7">
    <source>
        <dbReference type="ARBA" id="ARBA00023269"/>
    </source>
</evidence>
<evidence type="ECO:0000256" key="1">
    <source>
        <dbReference type="ARBA" id="ARBA00004123"/>
    </source>
</evidence>
<keyword evidence="10" id="KW-1185">Reference proteome</keyword>
<dbReference type="InterPro" id="IPR000164">
    <property type="entry name" value="Histone_H3/CENP-A"/>
</dbReference>
<dbReference type="STRING" id="42249.A0A317SLT2"/>
<evidence type="ECO:0000313" key="10">
    <source>
        <dbReference type="Proteomes" id="UP000246991"/>
    </source>
</evidence>
<dbReference type="Proteomes" id="UP000246991">
    <property type="component" value="Unassembled WGS sequence"/>
</dbReference>
<dbReference type="OrthoDB" id="842664at2759"/>
<keyword evidence="6" id="KW-0539">Nucleus</keyword>
<evidence type="ECO:0000256" key="6">
    <source>
        <dbReference type="ARBA" id="ARBA00023242"/>
    </source>
</evidence>
<keyword evidence="7" id="KW-0544">Nucleosome core</keyword>
<accession>A0A317SLT2</accession>
<keyword evidence="4" id="KW-0158">Chromosome</keyword>
<comment type="caution">
    <text evidence="9">The sequence shown here is derived from an EMBL/GenBank/DDBJ whole genome shotgun (WGS) entry which is preliminary data.</text>
</comment>
<comment type="similarity">
    <text evidence="3">Belongs to the histone H3 family.</text>
</comment>
<dbReference type="GO" id="GO:0046982">
    <property type="term" value="F:protein heterodimerization activity"/>
    <property type="evidence" value="ECO:0007669"/>
    <property type="project" value="InterPro"/>
</dbReference>
<keyword evidence="5" id="KW-0238">DNA-binding</keyword>
<dbReference type="GO" id="GO:0030527">
    <property type="term" value="F:structural constituent of chromatin"/>
    <property type="evidence" value="ECO:0007669"/>
    <property type="project" value="InterPro"/>
</dbReference>
<sequence>MNNPPKGNKGAGLLPPRPIVQIVKKAGVKTVQKMAKTGQPQWAKAKAKAKANAKVKVKAKAKARAHRYRPGERALREIRLMQRTVKAAIPNAPFYRLIRELANERVLMLHGDVNYRWQSTALQAVKEAAESFLVHLLEDGNLCAIHANRVTIMVKDIQLARRIRGHWGGLG</sequence>
<dbReference type="SMART" id="SM00428">
    <property type="entry name" value="H3"/>
    <property type="match status" value="1"/>
</dbReference>
<dbReference type="PANTHER" id="PTHR45810">
    <property type="entry name" value="HISTONE H3.2"/>
    <property type="match status" value="1"/>
</dbReference>
<evidence type="ECO:0000313" key="9">
    <source>
        <dbReference type="EMBL" id="PWW75422.1"/>
    </source>
</evidence>
<name>A0A317SLT2_9PEZI</name>
<evidence type="ECO:0000256" key="2">
    <source>
        <dbReference type="ARBA" id="ARBA00004286"/>
    </source>
</evidence>
<organism evidence="9 10">
    <name type="scientific">Tuber magnatum</name>
    <name type="common">white Piedmont truffle</name>
    <dbReference type="NCBI Taxonomy" id="42249"/>
    <lineage>
        <taxon>Eukaryota</taxon>
        <taxon>Fungi</taxon>
        <taxon>Dikarya</taxon>
        <taxon>Ascomycota</taxon>
        <taxon>Pezizomycotina</taxon>
        <taxon>Pezizomycetes</taxon>
        <taxon>Pezizales</taxon>
        <taxon>Tuberaceae</taxon>
        <taxon>Tuber</taxon>
    </lineage>
</organism>
<dbReference type="EMBL" id="PYWC01000046">
    <property type="protein sequence ID" value="PWW75422.1"/>
    <property type="molecule type" value="Genomic_DNA"/>
</dbReference>
<evidence type="ECO:0000259" key="8">
    <source>
        <dbReference type="Pfam" id="PF00125"/>
    </source>
</evidence>
<dbReference type="SUPFAM" id="SSF47113">
    <property type="entry name" value="Histone-fold"/>
    <property type="match status" value="1"/>
</dbReference>
<comment type="subcellular location">
    <subcellularLocation>
        <location evidence="2">Chromosome</location>
    </subcellularLocation>
    <subcellularLocation>
        <location evidence="1">Nucleus</location>
    </subcellularLocation>
</comment>
<dbReference type="GO" id="GO:0000786">
    <property type="term" value="C:nucleosome"/>
    <property type="evidence" value="ECO:0007669"/>
    <property type="project" value="UniProtKB-KW"/>
</dbReference>
<protein>
    <submittedName>
        <fullName evidence="9">Histone-fold-containing protein</fullName>
    </submittedName>
</protein>
<evidence type="ECO:0000256" key="3">
    <source>
        <dbReference type="ARBA" id="ARBA00010343"/>
    </source>
</evidence>
<dbReference type="GO" id="GO:0003677">
    <property type="term" value="F:DNA binding"/>
    <property type="evidence" value="ECO:0007669"/>
    <property type="project" value="UniProtKB-KW"/>
</dbReference>
<evidence type="ECO:0000256" key="5">
    <source>
        <dbReference type="ARBA" id="ARBA00023125"/>
    </source>
</evidence>
<reference evidence="9 10" key="1">
    <citation type="submission" date="2018-03" db="EMBL/GenBank/DDBJ databases">
        <title>Genomes of Pezizomycetes fungi and the evolution of truffles.</title>
        <authorList>
            <person name="Murat C."/>
            <person name="Payen T."/>
            <person name="Noel B."/>
            <person name="Kuo A."/>
            <person name="Martin F.M."/>
        </authorList>
    </citation>
    <scope>NUCLEOTIDE SEQUENCE [LARGE SCALE GENOMIC DNA]</scope>
    <source>
        <strain evidence="9">091103-1</strain>
    </source>
</reference>
<dbReference type="InterPro" id="IPR007125">
    <property type="entry name" value="H2A/H2B/H3"/>
</dbReference>
<dbReference type="CDD" id="cd22911">
    <property type="entry name" value="HFD_H3"/>
    <property type="match status" value="1"/>
</dbReference>